<evidence type="ECO:0000259" key="8">
    <source>
        <dbReference type="PROSITE" id="PS51449"/>
    </source>
</evidence>
<dbReference type="InterPro" id="IPR023404">
    <property type="entry name" value="rSAM_horseshoe"/>
</dbReference>
<dbReference type="SUPFAM" id="SSF102114">
    <property type="entry name" value="Radical SAM enzymes"/>
    <property type="match status" value="1"/>
</dbReference>
<keyword evidence="5" id="KW-0479">Metal-binding</keyword>
<dbReference type="InterPro" id="IPR005839">
    <property type="entry name" value="Methylthiotransferase"/>
</dbReference>
<keyword evidence="11" id="KW-1185">Reference proteome</keyword>
<keyword evidence="6" id="KW-0408">Iron</keyword>
<dbReference type="InterPro" id="IPR013848">
    <property type="entry name" value="Methylthiotransferase_N"/>
</dbReference>
<dbReference type="PANTHER" id="PTHR11918">
    <property type="entry name" value="RADICAL SAM PROTEINS"/>
    <property type="match status" value="1"/>
</dbReference>
<dbReference type="AlphaFoldDB" id="A0A6M8IWD0"/>
<dbReference type="GO" id="GO:0035598">
    <property type="term" value="F:tRNA (N(6)-L-threonylcarbamoyladenosine(37)-C(2))-methylthiotransferase activity"/>
    <property type="evidence" value="ECO:0007669"/>
    <property type="project" value="TreeGrafter"/>
</dbReference>
<organism evidence="10 11">
    <name type="scientific">Berryella wangjianweii</name>
    <dbReference type="NCBI Taxonomy" id="2734634"/>
    <lineage>
        <taxon>Bacteria</taxon>
        <taxon>Bacillati</taxon>
        <taxon>Actinomycetota</taxon>
        <taxon>Coriobacteriia</taxon>
        <taxon>Eggerthellales</taxon>
        <taxon>Eggerthellaceae</taxon>
        <taxon>Berryella</taxon>
    </lineage>
</organism>
<dbReference type="KEGG" id="bwa:HLV38_01790"/>
<dbReference type="Gene3D" id="3.80.30.20">
    <property type="entry name" value="tm_1862 like domain"/>
    <property type="match status" value="1"/>
</dbReference>
<evidence type="ECO:0000256" key="6">
    <source>
        <dbReference type="ARBA" id="ARBA00023004"/>
    </source>
</evidence>
<dbReference type="PROSITE" id="PS51918">
    <property type="entry name" value="RADICAL_SAM"/>
    <property type="match status" value="1"/>
</dbReference>
<feature type="domain" description="Radical SAM core" evidence="9">
    <location>
        <begin position="117"/>
        <end position="350"/>
    </location>
</feature>
<keyword evidence="3 10" id="KW-0808">Transferase</keyword>
<dbReference type="PANTHER" id="PTHR11918:SF45">
    <property type="entry name" value="THREONYLCARBAMOYLADENOSINE TRNA METHYLTHIOTRANSFERASE"/>
    <property type="match status" value="1"/>
</dbReference>
<evidence type="ECO:0000313" key="11">
    <source>
        <dbReference type="Proteomes" id="UP000503297"/>
    </source>
</evidence>
<dbReference type="GO" id="GO:0046872">
    <property type="term" value="F:metal ion binding"/>
    <property type="evidence" value="ECO:0007669"/>
    <property type="project" value="UniProtKB-KW"/>
</dbReference>
<evidence type="ECO:0000259" key="9">
    <source>
        <dbReference type="PROSITE" id="PS51918"/>
    </source>
</evidence>
<dbReference type="Proteomes" id="UP000503297">
    <property type="component" value="Chromosome"/>
</dbReference>
<evidence type="ECO:0000256" key="3">
    <source>
        <dbReference type="ARBA" id="ARBA00022679"/>
    </source>
</evidence>
<sequence length="405" mass="43757">MRFSIVNLGCKVNRVESDDVAAALISAGGSLARTSEADLVVVNTCTVTGEADKKARKAVRQALRANPSSTVVVTGCAAAIDAAAFTALDPRVRVVPKGALQQTLAPHAAPVALRVGEGFRTRVSVKIQDGCDHACTFCIVHVARGKATSRPFSEVRDEVAAYARAGAREVVLTGINLGSYRSEGRHLPDLLEALLADGEALPGGGPRLRVSSIEPQQVDRRLIELLARAEGRVCRHLHVPLQSGSTRVLGEMERTYTAPWFEHLIGRLRAEVPGIALSTDVIAGFPGETDDDFRETCRVVERLGFGRLHVFPYSKRAGTPAAMRVDQVPDEVKRSRAAELRLLSDELTQRDYDRRVGTRELALVEDGVAVTESYHEIPVPAGARRGDLVEVVMPPRGDARARMQA</sequence>
<dbReference type="SFLD" id="SFLDS00029">
    <property type="entry name" value="Radical_SAM"/>
    <property type="match status" value="1"/>
</dbReference>
<comment type="cofactor">
    <cofactor evidence="1">
        <name>[4Fe-4S] cluster</name>
        <dbReference type="ChEBI" id="CHEBI:49883"/>
    </cofactor>
</comment>
<dbReference type="InterPro" id="IPR006638">
    <property type="entry name" value="Elp3/MiaA/NifB-like_rSAM"/>
</dbReference>
<evidence type="ECO:0000256" key="2">
    <source>
        <dbReference type="ARBA" id="ARBA00022485"/>
    </source>
</evidence>
<keyword evidence="2" id="KW-0004">4Fe-4S</keyword>
<evidence type="ECO:0000313" key="10">
    <source>
        <dbReference type="EMBL" id="QKF06995.1"/>
    </source>
</evidence>
<dbReference type="EC" id="2.8.4.-" evidence="10"/>
<dbReference type="InterPro" id="IPR020612">
    <property type="entry name" value="Methylthiotransferase_CS"/>
</dbReference>
<keyword evidence="4" id="KW-0949">S-adenosyl-L-methionine</keyword>
<dbReference type="GO" id="GO:0051539">
    <property type="term" value="F:4 iron, 4 sulfur cluster binding"/>
    <property type="evidence" value="ECO:0007669"/>
    <property type="project" value="UniProtKB-KW"/>
</dbReference>
<dbReference type="Pfam" id="PF00919">
    <property type="entry name" value="UPF0004"/>
    <property type="match status" value="1"/>
</dbReference>
<reference evidence="11" key="1">
    <citation type="submission" date="2020-05" db="EMBL/GenBank/DDBJ databases">
        <title>Novel species in genus Nocardioides.</title>
        <authorList>
            <person name="Zhang G."/>
        </authorList>
    </citation>
    <scope>NUCLEOTIDE SEQUENCE [LARGE SCALE GENOMIC DNA]</scope>
    <source>
        <strain evidence="11">zg-1050</strain>
    </source>
</reference>
<dbReference type="SMART" id="SM00729">
    <property type="entry name" value="Elp3"/>
    <property type="match status" value="1"/>
</dbReference>
<protein>
    <submittedName>
        <fullName evidence="10">MiaB/RimO family radical SAM methylthiotransferase</fullName>
        <ecNumber evidence="10">2.8.4.-</ecNumber>
    </submittedName>
</protein>
<feature type="domain" description="MTTase N-terminal" evidence="8">
    <location>
        <begin position="1"/>
        <end position="118"/>
    </location>
</feature>
<dbReference type="CDD" id="cd01335">
    <property type="entry name" value="Radical_SAM"/>
    <property type="match status" value="1"/>
</dbReference>
<accession>A0A6M8IWD0</accession>
<dbReference type="Pfam" id="PF04055">
    <property type="entry name" value="Radical_SAM"/>
    <property type="match status" value="1"/>
</dbReference>
<name>A0A6M8IWD0_9ACTN</name>
<dbReference type="PROSITE" id="PS01278">
    <property type="entry name" value="MTTASE_RADICAL"/>
    <property type="match status" value="1"/>
</dbReference>
<dbReference type="PROSITE" id="PS51449">
    <property type="entry name" value="MTTASE_N"/>
    <property type="match status" value="1"/>
</dbReference>
<proteinExistence type="predicted"/>
<dbReference type="InterPro" id="IPR038135">
    <property type="entry name" value="Methylthiotransferase_N_sf"/>
</dbReference>
<evidence type="ECO:0000256" key="5">
    <source>
        <dbReference type="ARBA" id="ARBA00022723"/>
    </source>
</evidence>
<dbReference type="Gene3D" id="3.40.50.12160">
    <property type="entry name" value="Methylthiotransferase, N-terminal domain"/>
    <property type="match status" value="1"/>
</dbReference>
<dbReference type="SFLD" id="SFLDG01082">
    <property type="entry name" value="B12-binding_domain_containing"/>
    <property type="match status" value="1"/>
</dbReference>
<evidence type="ECO:0000256" key="4">
    <source>
        <dbReference type="ARBA" id="ARBA00022691"/>
    </source>
</evidence>
<dbReference type="NCBIfam" id="TIGR00089">
    <property type="entry name" value="MiaB/RimO family radical SAM methylthiotransferase"/>
    <property type="match status" value="1"/>
</dbReference>
<gene>
    <name evidence="10" type="ORF">HLV38_01790</name>
</gene>
<evidence type="ECO:0000256" key="7">
    <source>
        <dbReference type="ARBA" id="ARBA00023014"/>
    </source>
</evidence>
<dbReference type="RefSeq" id="WP_173163766.1">
    <property type="nucleotide sequence ID" value="NZ_CP053716.1"/>
</dbReference>
<keyword evidence="7" id="KW-0411">Iron-sulfur</keyword>
<evidence type="ECO:0000256" key="1">
    <source>
        <dbReference type="ARBA" id="ARBA00001966"/>
    </source>
</evidence>
<dbReference type="InterPro" id="IPR007197">
    <property type="entry name" value="rSAM"/>
</dbReference>
<dbReference type="EMBL" id="CP053716">
    <property type="protein sequence ID" value="QKF06995.1"/>
    <property type="molecule type" value="Genomic_DNA"/>
</dbReference>
<dbReference type="InterPro" id="IPR058240">
    <property type="entry name" value="rSAM_sf"/>
</dbReference>